<feature type="domain" description="Glycoside hydrolase family 20 catalytic" evidence="10">
    <location>
        <begin position="545"/>
        <end position="587"/>
    </location>
</feature>
<feature type="domain" description="Beta-hexosaminidase bacterial type N-terminal" evidence="11">
    <location>
        <begin position="29"/>
        <end position="159"/>
    </location>
</feature>
<evidence type="ECO:0000259" key="11">
    <source>
        <dbReference type="Pfam" id="PF02838"/>
    </source>
</evidence>
<proteinExistence type="inferred from homology"/>
<feature type="signal peptide" evidence="9">
    <location>
        <begin position="1"/>
        <end position="22"/>
    </location>
</feature>
<dbReference type="InterPro" id="IPR017853">
    <property type="entry name" value="GH"/>
</dbReference>
<feature type="domain" description="Glycoside hydrolase family 20 catalytic" evidence="10">
    <location>
        <begin position="162"/>
        <end position="440"/>
    </location>
</feature>
<dbReference type="EMBL" id="LR134253">
    <property type="protein sequence ID" value="VED54614.1"/>
    <property type="molecule type" value="Genomic_DNA"/>
</dbReference>
<evidence type="ECO:0000256" key="3">
    <source>
        <dbReference type="ARBA" id="ARBA00012663"/>
    </source>
</evidence>
<dbReference type="SUPFAM" id="SSF55545">
    <property type="entry name" value="beta-N-acetylhexosaminidase-like domain"/>
    <property type="match status" value="1"/>
</dbReference>
<keyword evidence="9" id="KW-0732">Signal</keyword>
<dbReference type="Gene3D" id="3.20.20.80">
    <property type="entry name" value="Glycosidases"/>
    <property type="match status" value="2"/>
</dbReference>
<dbReference type="AlphaFoldDB" id="A0A7Z8ZEH9"/>
<dbReference type="Gene3D" id="3.30.379.10">
    <property type="entry name" value="Chitobiase/beta-hexosaminidase domain 2-like"/>
    <property type="match status" value="1"/>
</dbReference>
<dbReference type="Pfam" id="PF02838">
    <property type="entry name" value="Glyco_hydro_20b"/>
    <property type="match status" value="1"/>
</dbReference>
<dbReference type="PANTHER" id="PTHR22600:SF57">
    <property type="entry name" value="BETA-N-ACETYLHEXOSAMINIDASE"/>
    <property type="match status" value="1"/>
</dbReference>
<sequence>MLNTLRYGVLTSGLILSGLACAAPAGDLPLMPWPAHVERPQAQGALVLNNQLTLNVSGDDLGDASSRWRERIARQTGWTLQPQLAPAKAPTINVVIAKKVPATPRPDSDESYQLKVSAEGVTLRANTRFGALRGMETLLQLIQNGAENTAIPYVTIDDAPRFPWRGLLLDSARHFMPLDAIKRQIDGMAAAKLNVFHWHLTDDQGWRFASTRYPKLQQQASDGLFYTQAQMKEIVRYATDRGIRVVPEIDMPGHASAIAVAYPELMSAPGPYQMERHWGVLKPVLDPSKEATYAFAEAMIGELAAIFPDPYLHIGGDEVDDSQWQANPAIQKFMRGKGLADSHALQAYFNRRLETILEKYHRQMVGWDEIYHPDLPKSILIQSWQGQDALGEVAKHGYRGILSTGFYLDQPQYTAYHYRNEVVPQGLNGVDTITDNDSAQSWRFVMPRLKGSAVEGSFTLIKGESGWRGFIDFKGKSRRAVQDIAWLNDNQITFSVDTWMGETRPVLTVNDDRLGGYFLLGNVRYPVSGQRLDEVPEGIQPVVPDAEQQKNLLGGEAALWAENVAAPVLDIKLWPRAFAVAERLWSAQDVKDSDNMYQRLQAMDGWSTVSVGLQQHGQQLVQFTRLANGGSTLALQILAQAIEPAHYYTRQHLKFQANNYHQFEPLNRLADALPPESDTVRSLDRWAERLISDAEDNESADALRHVFTRWQNNTADALALTESSYQLAAIGPVVQQVDKLATLGLRLTDLVARQGTLDDKEYASVQAQLDEAAKTQDELVIAAVYPLEKLLRATKVE</sequence>
<dbReference type="PROSITE" id="PS51257">
    <property type="entry name" value="PROKAR_LIPOPROTEIN"/>
    <property type="match status" value="1"/>
</dbReference>
<name>A0A7Z8ZEH9_RAOTE</name>
<evidence type="ECO:0000313" key="12">
    <source>
        <dbReference type="EMBL" id="VED54614.1"/>
    </source>
</evidence>
<dbReference type="PANTHER" id="PTHR22600">
    <property type="entry name" value="BETA-HEXOSAMINIDASE"/>
    <property type="match status" value="1"/>
</dbReference>
<feature type="active site" description="Proton donor" evidence="8">
    <location>
        <position position="318"/>
    </location>
</feature>
<keyword evidence="4 12" id="KW-0378">Hydrolase</keyword>
<protein>
    <recommendedName>
        <fullName evidence="3">beta-N-acetylhexosaminidase</fullName>
        <ecNumber evidence="3">3.2.1.52</ecNumber>
    </recommendedName>
    <alternativeName>
        <fullName evidence="6">Beta-N-acetylhexosaminidase</fullName>
    </alternativeName>
    <alternativeName>
        <fullName evidence="7">N-acetyl-beta-glucosaminidase</fullName>
    </alternativeName>
</protein>
<dbReference type="EC" id="3.2.1.52" evidence="3"/>
<dbReference type="GO" id="GO:0004563">
    <property type="term" value="F:beta-N-acetylhexosaminidase activity"/>
    <property type="evidence" value="ECO:0007669"/>
    <property type="project" value="UniProtKB-EC"/>
</dbReference>
<evidence type="ECO:0000256" key="1">
    <source>
        <dbReference type="ARBA" id="ARBA00001231"/>
    </source>
</evidence>
<dbReference type="InterPro" id="IPR025705">
    <property type="entry name" value="Beta_hexosaminidase_sua/sub"/>
</dbReference>
<organism evidence="12 13">
    <name type="scientific">Raoultella terrigena</name>
    <name type="common">Klebsiella terrigena</name>
    <dbReference type="NCBI Taxonomy" id="577"/>
    <lineage>
        <taxon>Bacteria</taxon>
        <taxon>Pseudomonadati</taxon>
        <taxon>Pseudomonadota</taxon>
        <taxon>Gammaproteobacteria</taxon>
        <taxon>Enterobacterales</taxon>
        <taxon>Enterobacteriaceae</taxon>
        <taxon>Klebsiella/Raoultella group</taxon>
        <taxon>Raoultella</taxon>
    </lineage>
</organism>
<dbReference type="InterPro" id="IPR015883">
    <property type="entry name" value="Glyco_hydro_20_cat"/>
</dbReference>
<dbReference type="GO" id="GO:0030203">
    <property type="term" value="P:glycosaminoglycan metabolic process"/>
    <property type="evidence" value="ECO:0007669"/>
    <property type="project" value="TreeGrafter"/>
</dbReference>
<feature type="chain" id="PRO_5030738800" description="beta-N-acetylhexosaminidase" evidence="9">
    <location>
        <begin position="23"/>
        <end position="797"/>
    </location>
</feature>
<keyword evidence="5 12" id="KW-0326">Glycosidase</keyword>
<evidence type="ECO:0000256" key="8">
    <source>
        <dbReference type="PIRSR" id="PIRSR625705-1"/>
    </source>
</evidence>
<evidence type="ECO:0000256" key="2">
    <source>
        <dbReference type="ARBA" id="ARBA00006285"/>
    </source>
</evidence>
<dbReference type="SUPFAM" id="SSF51445">
    <property type="entry name" value="(Trans)glycosidases"/>
    <property type="match status" value="1"/>
</dbReference>
<keyword evidence="13" id="KW-1185">Reference proteome</keyword>
<dbReference type="Pfam" id="PF00728">
    <property type="entry name" value="Glyco_hydro_20"/>
    <property type="match status" value="2"/>
</dbReference>
<dbReference type="Proteomes" id="UP000267630">
    <property type="component" value="Chromosome 3"/>
</dbReference>
<evidence type="ECO:0000256" key="4">
    <source>
        <dbReference type="ARBA" id="ARBA00022801"/>
    </source>
</evidence>
<reference evidence="12 13" key="1">
    <citation type="submission" date="2018-12" db="EMBL/GenBank/DDBJ databases">
        <authorList>
            <consortium name="Pathogen Informatics"/>
        </authorList>
    </citation>
    <scope>NUCLEOTIDE SEQUENCE [LARGE SCALE GENOMIC DNA]</scope>
    <source>
        <strain evidence="12 13">NCTC9997</strain>
    </source>
</reference>
<evidence type="ECO:0000259" key="10">
    <source>
        <dbReference type="Pfam" id="PF00728"/>
    </source>
</evidence>
<evidence type="ECO:0000256" key="6">
    <source>
        <dbReference type="ARBA" id="ARBA00030512"/>
    </source>
</evidence>
<evidence type="ECO:0000256" key="5">
    <source>
        <dbReference type="ARBA" id="ARBA00023295"/>
    </source>
</evidence>
<dbReference type="GO" id="GO:0005975">
    <property type="term" value="P:carbohydrate metabolic process"/>
    <property type="evidence" value="ECO:0007669"/>
    <property type="project" value="InterPro"/>
</dbReference>
<comment type="similarity">
    <text evidence="2">Belongs to the glycosyl hydrolase 20 family.</text>
</comment>
<accession>A0A7Z8ZEH9</accession>
<gene>
    <name evidence="12" type="primary">exo I</name>
    <name evidence="12" type="ORF">NCTC9997_05512</name>
</gene>
<comment type="catalytic activity">
    <reaction evidence="1">
        <text>Hydrolysis of terminal non-reducing N-acetyl-D-hexosamine residues in N-acetyl-beta-D-hexosaminides.</text>
        <dbReference type="EC" id="3.2.1.52"/>
    </reaction>
</comment>
<dbReference type="GO" id="GO:0016020">
    <property type="term" value="C:membrane"/>
    <property type="evidence" value="ECO:0007669"/>
    <property type="project" value="TreeGrafter"/>
</dbReference>
<evidence type="ECO:0000256" key="9">
    <source>
        <dbReference type="SAM" id="SignalP"/>
    </source>
</evidence>
<evidence type="ECO:0000256" key="7">
    <source>
        <dbReference type="ARBA" id="ARBA00033000"/>
    </source>
</evidence>
<dbReference type="InterPro" id="IPR029018">
    <property type="entry name" value="Hex-like_dom2"/>
</dbReference>
<dbReference type="PRINTS" id="PR00738">
    <property type="entry name" value="GLHYDRLASE20"/>
</dbReference>
<evidence type="ECO:0000313" key="13">
    <source>
        <dbReference type="Proteomes" id="UP000267630"/>
    </source>
</evidence>
<dbReference type="InterPro" id="IPR015882">
    <property type="entry name" value="HEX_bac_N"/>
</dbReference>